<dbReference type="InParanoid" id="A0A162ZTH5"/>
<evidence type="ECO:0000256" key="4">
    <source>
        <dbReference type="SAM" id="MobiDB-lite"/>
    </source>
</evidence>
<dbReference type="PANTHER" id="PTHR12934:SF11">
    <property type="entry name" value="LARGE RIBOSOMAL SUBUNIT PROTEIN UL15M"/>
    <property type="match status" value="1"/>
</dbReference>
<dbReference type="InterPro" id="IPR021131">
    <property type="entry name" value="Ribosomal_uL15/eL18"/>
</dbReference>
<dbReference type="Gene3D" id="3.100.10.10">
    <property type="match status" value="1"/>
</dbReference>
<gene>
    <name evidence="6" type="ORF">PHYBLDRAFT_183009</name>
</gene>
<evidence type="ECO:0000256" key="3">
    <source>
        <dbReference type="ARBA" id="ARBA00023274"/>
    </source>
</evidence>
<dbReference type="STRING" id="763407.A0A162ZTH5"/>
<feature type="compositionally biased region" description="Basic residues" evidence="4">
    <location>
        <begin position="60"/>
        <end position="69"/>
    </location>
</feature>
<dbReference type="VEuPathDB" id="FungiDB:PHYBLDRAFT_183009"/>
<feature type="domain" description="Large ribosomal subunit protein uL15/eL18" evidence="5">
    <location>
        <begin position="107"/>
        <end position="182"/>
    </location>
</feature>
<dbReference type="InterPro" id="IPR036227">
    <property type="entry name" value="Ribosomal_uL15/eL18_sf"/>
</dbReference>
<dbReference type="HAMAP" id="MF_01341">
    <property type="entry name" value="Ribosomal_uL15"/>
    <property type="match status" value="1"/>
</dbReference>
<comment type="similarity">
    <text evidence="1">Belongs to the universal ribosomal protein uL15 family.</text>
</comment>
<dbReference type="AlphaFoldDB" id="A0A162ZTH5"/>
<dbReference type="FunFam" id="3.100.10.10:FF:000011">
    <property type="entry name" value="50S ribosomal subunit protein L15"/>
    <property type="match status" value="1"/>
</dbReference>
<evidence type="ECO:0000313" key="6">
    <source>
        <dbReference type="EMBL" id="OAD68911.1"/>
    </source>
</evidence>
<evidence type="ECO:0000259" key="5">
    <source>
        <dbReference type="Pfam" id="PF00828"/>
    </source>
</evidence>
<dbReference type="Proteomes" id="UP000077315">
    <property type="component" value="Unassembled WGS sequence"/>
</dbReference>
<organism evidence="6 7">
    <name type="scientific">Phycomyces blakesleeanus (strain ATCC 8743b / DSM 1359 / FGSC 10004 / NBRC 33097 / NRRL 1555)</name>
    <dbReference type="NCBI Taxonomy" id="763407"/>
    <lineage>
        <taxon>Eukaryota</taxon>
        <taxon>Fungi</taxon>
        <taxon>Fungi incertae sedis</taxon>
        <taxon>Mucoromycota</taxon>
        <taxon>Mucoromycotina</taxon>
        <taxon>Mucoromycetes</taxon>
        <taxon>Mucorales</taxon>
        <taxon>Phycomycetaceae</taxon>
        <taxon>Phycomyces</taxon>
    </lineage>
</organism>
<evidence type="ECO:0000313" key="7">
    <source>
        <dbReference type="Proteomes" id="UP000077315"/>
    </source>
</evidence>
<dbReference type="FunCoup" id="A0A162ZTH5">
    <property type="interactions" value="355"/>
</dbReference>
<dbReference type="SUPFAM" id="SSF52080">
    <property type="entry name" value="Ribosomal proteins L15p and L18e"/>
    <property type="match status" value="1"/>
</dbReference>
<dbReference type="GO" id="GO:0005762">
    <property type="term" value="C:mitochondrial large ribosomal subunit"/>
    <property type="evidence" value="ECO:0007669"/>
    <property type="project" value="TreeGrafter"/>
</dbReference>
<evidence type="ECO:0000256" key="1">
    <source>
        <dbReference type="ARBA" id="ARBA00007320"/>
    </source>
</evidence>
<keyword evidence="2" id="KW-0689">Ribosomal protein</keyword>
<keyword evidence="7" id="KW-1185">Reference proteome</keyword>
<dbReference type="PANTHER" id="PTHR12934">
    <property type="entry name" value="50S RIBOSOMAL PROTEIN L15"/>
    <property type="match status" value="1"/>
</dbReference>
<evidence type="ECO:0000256" key="2">
    <source>
        <dbReference type="ARBA" id="ARBA00022980"/>
    </source>
</evidence>
<dbReference type="GO" id="GO:0003735">
    <property type="term" value="F:structural constituent of ribosome"/>
    <property type="evidence" value="ECO:0007669"/>
    <property type="project" value="InterPro"/>
</dbReference>
<keyword evidence="3" id="KW-0687">Ribonucleoprotein</keyword>
<dbReference type="Pfam" id="PF00828">
    <property type="entry name" value="Ribosomal_L27A"/>
    <property type="match status" value="1"/>
</dbReference>
<sequence length="228" mass="24859">MFRSAFSTATVGINASVRSFATQANQAKSSIHLASLADNAGAVSQRIRLGRGPGSGKGKTAGRGHKGQKARSGNGQPVPWFEGGQTPLVKRLPKRGFFNQHGKEYQEVNLDRLQHWIVSGRIDASKPITMKDLLDSRCIHKIEDGVKILSVGAEQFNIPITIEVSRASQKAIEAIEKAGGTVSLRYFNAIGLRALIHPEKFTKTPKAAAPIRKEDIKYYSQERAQVTV</sequence>
<name>A0A162ZTH5_PHYB8</name>
<dbReference type="RefSeq" id="XP_018286951.1">
    <property type="nucleotide sequence ID" value="XM_018438708.1"/>
</dbReference>
<feature type="region of interest" description="Disordered" evidence="4">
    <location>
        <begin position="47"/>
        <end position="79"/>
    </location>
</feature>
<dbReference type="NCBIfam" id="TIGR01071">
    <property type="entry name" value="rplO_bact"/>
    <property type="match status" value="1"/>
</dbReference>
<dbReference type="EMBL" id="KV440993">
    <property type="protein sequence ID" value="OAD68911.1"/>
    <property type="molecule type" value="Genomic_DNA"/>
</dbReference>
<accession>A0A162ZTH5</accession>
<dbReference type="OrthoDB" id="361383at2759"/>
<dbReference type="InterPro" id="IPR005749">
    <property type="entry name" value="Ribosomal_uL15_bac-type"/>
</dbReference>
<protein>
    <recommendedName>
        <fullName evidence="5">Large ribosomal subunit protein uL15/eL18 domain-containing protein</fullName>
    </recommendedName>
</protein>
<dbReference type="InterPro" id="IPR030878">
    <property type="entry name" value="Ribosomal_uL15"/>
</dbReference>
<dbReference type="GO" id="GO:0006412">
    <property type="term" value="P:translation"/>
    <property type="evidence" value="ECO:0007669"/>
    <property type="project" value="InterPro"/>
</dbReference>
<dbReference type="GeneID" id="28999614"/>
<reference evidence="7" key="1">
    <citation type="submission" date="2015-06" db="EMBL/GenBank/DDBJ databases">
        <title>Expansion of signal transduction pathways in fungi by whole-genome duplication.</title>
        <authorList>
            <consortium name="DOE Joint Genome Institute"/>
            <person name="Corrochano L.M."/>
            <person name="Kuo A."/>
            <person name="Marcet-Houben M."/>
            <person name="Polaino S."/>
            <person name="Salamov A."/>
            <person name="Villalobos J.M."/>
            <person name="Alvarez M.I."/>
            <person name="Avalos J."/>
            <person name="Benito E.P."/>
            <person name="Benoit I."/>
            <person name="Burger G."/>
            <person name="Camino L.P."/>
            <person name="Canovas D."/>
            <person name="Cerda-Olmedo E."/>
            <person name="Cheng J.-F."/>
            <person name="Dominguez A."/>
            <person name="Elias M."/>
            <person name="Eslava A.P."/>
            <person name="Glaser F."/>
            <person name="Grimwood J."/>
            <person name="Gutierrez G."/>
            <person name="Heitman J."/>
            <person name="Henrissat B."/>
            <person name="Iturriaga E.A."/>
            <person name="Lang B.F."/>
            <person name="Lavin J.L."/>
            <person name="Lee S."/>
            <person name="Li W."/>
            <person name="Lindquist E."/>
            <person name="Lopez-Garcia S."/>
            <person name="Luque E.M."/>
            <person name="Marcos A.T."/>
            <person name="Martin J."/>
            <person name="McCluskey K."/>
            <person name="Medina H.R."/>
            <person name="Miralles-Duran A."/>
            <person name="Miyazaki A."/>
            <person name="Munoz-Torres E."/>
            <person name="Oguiza J.A."/>
            <person name="Ohm R."/>
            <person name="Olmedo M."/>
            <person name="Orejas M."/>
            <person name="Ortiz-Castellanos L."/>
            <person name="Pisabarro A.G."/>
            <person name="Rodriguez-Romero J."/>
            <person name="Ruiz-Herrera J."/>
            <person name="Ruiz-Vazquez R."/>
            <person name="Sanz C."/>
            <person name="Schackwitz W."/>
            <person name="Schmutz J."/>
            <person name="Shahriari M."/>
            <person name="Shelest E."/>
            <person name="Silva-Franco F."/>
            <person name="Soanes D."/>
            <person name="Syed K."/>
            <person name="Tagua V.G."/>
            <person name="Talbot N.J."/>
            <person name="Thon M."/>
            <person name="De vries R.P."/>
            <person name="Wiebenga A."/>
            <person name="Yadav J.S."/>
            <person name="Braun E.L."/>
            <person name="Baker S."/>
            <person name="Garre V."/>
            <person name="Horwitz B."/>
            <person name="Torres-Martinez S."/>
            <person name="Idnurm A."/>
            <person name="Herrera-Estrella A."/>
            <person name="Gabaldon T."/>
            <person name="Grigoriev I.V."/>
        </authorList>
    </citation>
    <scope>NUCLEOTIDE SEQUENCE [LARGE SCALE GENOMIC DNA]</scope>
    <source>
        <strain evidence="7">NRRL 1555(-)</strain>
    </source>
</reference>
<proteinExistence type="inferred from homology"/>